<dbReference type="EMBL" id="JABANM010008069">
    <property type="protein sequence ID" value="KAF4743228.1"/>
    <property type="molecule type" value="Genomic_DNA"/>
</dbReference>
<feature type="non-terminal residue" evidence="1">
    <location>
        <position position="100"/>
    </location>
</feature>
<comment type="caution">
    <text evidence="1">The sequence shown here is derived from an EMBL/GenBank/DDBJ whole genome shotgun (WGS) entry which is preliminary data.</text>
</comment>
<dbReference type="Proteomes" id="UP000574390">
    <property type="component" value="Unassembled WGS sequence"/>
</dbReference>
<sequence>EVKKGVVEAMLNWREVLVEEGVVWEAERVPIRGYFQLDFADSTVATGKMICKILRSLKALRLARLSAGGKMAAAAKLKTAGVDVEIGRGEVPEEDFLLGA</sequence>
<evidence type="ECO:0000313" key="1">
    <source>
        <dbReference type="EMBL" id="KAF4743228.1"/>
    </source>
</evidence>
<name>A0A7J6TDA2_PEROL</name>
<feature type="non-terminal residue" evidence="1">
    <location>
        <position position="1"/>
    </location>
</feature>
<keyword evidence="3" id="KW-1185">Reference proteome</keyword>
<gene>
    <name evidence="1" type="ORF">FOZ62_021824</name>
    <name evidence="2" type="ORF">FOZ63_024116</name>
</gene>
<evidence type="ECO:0000313" key="3">
    <source>
        <dbReference type="Proteomes" id="UP000553632"/>
    </source>
</evidence>
<accession>A0A7J6TDA2</accession>
<dbReference type="AlphaFoldDB" id="A0A7J6TDA2"/>
<reference evidence="3 4" key="1">
    <citation type="submission" date="2020-04" db="EMBL/GenBank/DDBJ databases">
        <title>Perkinsus olseni comparative genomics.</title>
        <authorList>
            <person name="Bogema D.R."/>
        </authorList>
    </citation>
    <scope>NUCLEOTIDE SEQUENCE [LARGE SCALE GENOMIC DNA]</scope>
    <source>
        <strain evidence="1">ATCC PRA-205</strain>
        <strain evidence="2 3">ATCC PRA-207</strain>
    </source>
</reference>
<protein>
    <submittedName>
        <fullName evidence="1">Uncharacterized protein</fullName>
    </submittedName>
</protein>
<dbReference type="Proteomes" id="UP000553632">
    <property type="component" value="Unassembled WGS sequence"/>
</dbReference>
<proteinExistence type="predicted"/>
<dbReference type="EMBL" id="JABANO010011364">
    <property type="protein sequence ID" value="KAF4743603.1"/>
    <property type="molecule type" value="Genomic_DNA"/>
</dbReference>
<organism evidence="1 4">
    <name type="scientific">Perkinsus olseni</name>
    <name type="common">Perkinsus atlanticus</name>
    <dbReference type="NCBI Taxonomy" id="32597"/>
    <lineage>
        <taxon>Eukaryota</taxon>
        <taxon>Sar</taxon>
        <taxon>Alveolata</taxon>
        <taxon>Perkinsozoa</taxon>
        <taxon>Perkinsea</taxon>
        <taxon>Perkinsida</taxon>
        <taxon>Perkinsidae</taxon>
        <taxon>Perkinsus</taxon>
    </lineage>
</organism>
<evidence type="ECO:0000313" key="2">
    <source>
        <dbReference type="EMBL" id="KAF4743603.1"/>
    </source>
</evidence>
<evidence type="ECO:0000313" key="4">
    <source>
        <dbReference type="Proteomes" id="UP000574390"/>
    </source>
</evidence>